<dbReference type="PANTHER" id="PTHR33607:SF2">
    <property type="entry name" value="ENDONUCLEASE-1"/>
    <property type="match status" value="1"/>
</dbReference>
<evidence type="ECO:0000313" key="4">
    <source>
        <dbReference type="EMBL" id="KEQ16145.1"/>
    </source>
</evidence>
<keyword evidence="5" id="KW-1185">Reference proteome</keyword>
<keyword evidence="3" id="KW-0378">Hydrolase</keyword>
<dbReference type="EMBL" id="JOKH01000006">
    <property type="protein sequence ID" value="KEQ16145.1"/>
    <property type="molecule type" value="Genomic_DNA"/>
</dbReference>
<comment type="similarity">
    <text evidence="1">Belongs to the EndA/NucM nuclease family.</text>
</comment>
<dbReference type="InterPro" id="IPR007346">
    <property type="entry name" value="Endonuclease-I"/>
</dbReference>
<protein>
    <submittedName>
        <fullName evidence="4">Uncharacterized protein</fullName>
    </submittedName>
</protein>
<evidence type="ECO:0000256" key="1">
    <source>
        <dbReference type="ARBA" id="ARBA00006429"/>
    </source>
</evidence>
<dbReference type="STRING" id="1137799.GZ78_23085"/>
<evidence type="ECO:0000313" key="5">
    <source>
        <dbReference type="Proteomes" id="UP000028073"/>
    </source>
</evidence>
<gene>
    <name evidence="4" type="ORF">GZ78_23085</name>
</gene>
<dbReference type="GO" id="GO:0004518">
    <property type="term" value="F:nuclease activity"/>
    <property type="evidence" value="ECO:0007669"/>
    <property type="project" value="UniProtKB-KW"/>
</dbReference>
<accession>A0A081NCH2</accession>
<dbReference type="Proteomes" id="UP000028073">
    <property type="component" value="Unassembled WGS sequence"/>
</dbReference>
<dbReference type="PANTHER" id="PTHR33607">
    <property type="entry name" value="ENDONUCLEASE-1"/>
    <property type="match status" value="1"/>
</dbReference>
<dbReference type="eggNOG" id="COG2356">
    <property type="taxonomic scope" value="Bacteria"/>
</dbReference>
<evidence type="ECO:0000256" key="2">
    <source>
        <dbReference type="ARBA" id="ARBA00022722"/>
    </source>
</evidence>
<evidence type="ECO:0000256" key="3">
    <source>
        <dbReference type="ARBA" id="ARBA00022801"/>
    </source>
</evidence>
<proteinExistence type="inferred from homology"/>
<dbReference type="InterPro" id="IPR044925">
    <property type="entry name" value="His-Me_finger_sf"/>
</dbReference>
<dbReference type="Pfam" id="PF04231">
    <property type="entry name" value="Endonuclease_1"/>
    <property type="match status" value="1"/>
</dbReference>
<dbReference type="SUPFAM" id="SSF54060">
    <property type="entry name" value="His-Me finger endonucleases"/>
    <property type="match status" value="1"/>
</dbReference>
<name>A0A081NCH2_9GAMM</name>
<comment type="caution">
    <text evidence="4">The sequence shown here is derived from an EMBL/GenBank/DDBJ whole genome shotgun (WGS) entry which is preliminary data.</text>
</comment>
<dbReference type="PROSITE" id="PS51257">
    <property type="entry name" value="PROKAR_LIPOPROTEIN"/>
    <property type="match status" value="1"/>
</dbReference>
<reference evidence="4 5" key="1">
    <citation type="submission" date="2014-06" db="EMBL/GenBank/DDBJ databases">
        <title>Whole Genome Sequences of Three Symbiotic Endozoicomonas Bacteria.</title>
        <authorList>
            <person name="Neave M.J."/>
            <person name="Apprill A."/>
            <person name="Voolstra C.R."/>
        </authorList>
    </citation>
    <scope>NUCLEOTIDE SEQUENCE [LARGE SCALE GENOMIC DNA]</scope>
    <source>
        <strain evidence="4 5">DSM 25634</strain>
    </source>
</reference>
<keyword evidence="2" id="KW-0540">Nuclease</keyword>
<organism evidence="4 5">
    <name type="scientific">Endozoicomonas numazuensis</name>
    <dbReference type="NCBI Taxonomy" id="1137799"/>
    <lineage>
        <taxon>Bacteria</taxon>
        <taxon>Pseudomonadati</taxon>
        <taxon>Pseudomonadota</taxon>
        <taxon>Gammaproteobacteria</taxon>
        <taxon>Oceanospirillales</taxon>
        <taxon>Endozoicomonadaceae</taxon>
        <taxon>Endozoicomonas</taxon>
    </lineage>
</organism>
<dbReference type="AlphaFoldDB" id="A0A081NCH2"/>
<sequence length="102" mass="11680">MLKESKYPLTSIVVFLLGQALISLGCNLKSVPLVYKPWQLETFLVWHRSDPVSDFERARNDEAFLFQGNRNPFIDNPCWVEMIWGELVSSDAFKPCSGSIQN</sequence>
<dbReference type="GO" id="GO:0016787">
    <property type="term" value="F:hydrolase activity"/>
    <property type="evidence" value="ECO:0007669"/>
    <property type="project" value="UniProtKB-KW"/>
</dbReference>